<dbReference type="GO" id="GO:0005524">
    <property type="term" value="F:ATP binding"/>
    <property type="evidence" value="ECO:0007669"/>
    <property type="project" value="UniProtKB-KW"/>
</dbReference>
<evidence type="ECO:0000256" key="3">
    <source>
        <dbReference type="ARBA" id="ARBA00022801"/>
    </source>
</evidence>
<sequence>MMIVPAQKLYASVPLSHALTPHNPEGQLLKRAVGSALVAPSPSADNQVYEALVLHDVSSEDRIYLQLSRRCCSNLGLRKGTTCAMDVQFQLNRLQFCKWHQAVDLFPDVERVLPDLSLGCVPECSGDFPNLNAKQKAAIALIIGEVSEDLSTAPLLIYGPFGTGKTFILATAVKELLRQPGTRVLICTHTNSSADLYVKDHFHQYVESGHPEARPLRIKANKKVCALGATDNITLCYCLISHDYQSFLIPKRSDLDSHRVVITTTMMARHLHDLKLPVGYFTHILIDEASQMLECAALMPLGLAGMETRIVLAGDHMQMGPKLFSVVEGSSSDHTLLTRLFHYYQRQEGEVASSSRVILNENYRCTKEIVDFVTAHFYVGKSDVIKASGKVPPHPRFHPLRFHHIRGTCRWDKESMSWFNSEEVTSVIEIVEELLKEWPPEWGMQFRAILMTAVHTRNSLLSSETAYPELFGDTRFLNTAITRAQSQVVAIGDAPALCYFGKCSKIWKSYIKLCIDKGSATPQHLTMGHIEQEVKEISKFHKAEEGYDSDFELSKSDMGEIEDPILMELLDESKDVQVIITKEGLLEIIQKAILGDPTEIRRRLADVPHRPDWCDPDIHQRLKTHPNDFKRCELIMEKFDSGYAIPLDQPTLRININGRENVGRSFPGDLVAVEILSGEDCSCNGKVVGVLNREPRSAVFVCAIDKYNPQVMTPINKCVSKIFTPFAKKWPNSVAVWKQVTESGHWIPQAHIKINEDSRQNQLFVVEVLKWVKSWRRHRVSGNWRHVQPDEGVHQGKGMAHDMVKELMIMYNSFVSDFLITNVETRSLTPLKCQDSPDPKEVCQFITKHSALTPFSVHLSHLQDENTDLSSDDSEGQSADGRTFDSEESKADRDIRGDAAQRHGLDRFSVFTSLFKGLETAAQNRDFYTMLYLITADDIHPQLQPVAAEFRRLCQKAYIHRSNSTPQSKVGHHDLQLDSYTWASSPMRRYMDIIVQRLLHSVLEKISARDSLREHAIANLPRANNLVKNIAMGKTTFDTKQLLKLKGVKPLRIYSDQIEMLEFPYPGSDLKVCRKSLREVKPNKALSSITMRYLIRKKDPLHPFSNEIRSFDDRIKGEEDLTHDEIASYRKLLKAARQHELLRHDVVLCTCSSASDPNFLKTMNFRQILIDECAMATEPESMIPLVAHKPEQIVLLGDHKQLQPIVHSDLANKLGMKKSLFERYMNKPLEVRRLDTQYRMHERICEFPSETFYNSSLKTEAKPKPSALLSPSKEQTPILFGHVDGQEVTLIVSTEKGNENSTVNVEEAEQAVRVARLLISVSGIEPTSIAILAPYNAQVSKINDILSERGIKEVAVCTITKSQGSEWRYVILSTVRSCPSSEIDAQGPKPTKAWLSKKLGFVTDPNQVNVGITRAQDGLCIIGTLPHFHVGDAQIFPEHIF</sequence>
<dbReference type="InterPro" id="IPR041679">
    <property type="entry name" value="DNA2/NAM7-like_C"/>
</dbReference>
<dbReference type="Pfam" id="PF13087">
    <property type="entry name" value="AAA_12"/>
    <property type="match status" value="2"/>
</dbReference>
<proteinExistence type="inferred from homology"/>
<accession>A0AAD7SC04</accession>
<name>A0AAD7SC04_9TELE</name>
<feature type="compositionally biased region" description="Basic and acidic residues" evidence="6">
    <location>
        <begin position="882"/>
        <end position="898"/>
    </location>
</feature>
<evidence type="ECO:0000256" key="5">
    <source>
        <dbReference type="ARBA" id="ARBA00022840"/>
    </source>
</evidence>
<dbReference type="Pfam" id="PF13086">
    <property type="entry name" value="AAA_11"/>
    <property type="match status" value="3"/>
</dbReference>
<feature type="region of interest" description="Disordered" evidence="6">
    <location>
        <begin position="864"/>
        <end position="898"/>
    </location>
</feature>
<dbReference type="InterPro" id="IPR047187">
    <property type="entry name" value="SF1_C_Upf1"/>
</dbReference>
<dbReference type="SUPFAM" id="SSF52540">
    <property type="entry name" value="P-loop containing nucleoside triphosphate hydrolases"/>
    <property type="match status" value="2"/>
</dbReference>
<evidence type="ECO:0000256" key="4">
    <source>
        <dbReference type="ARBA" id="ARBA00022806"/>
    </source>
</evidence>
<dbReference type="SMART" id="SM00955">
    <property type="entry name" value="RNB"/>
    <property type="match status" value="1"/>
</dbReference>
<evidence type="ECO:0000313" key="9">
    <source>
        <dbReference type="Proteomes" id="UP001221898"/>
    </source>
</evidence>
<keyword evidence="5" id="KW-0067">ATP-binding</keyword>
<keyword evidence="2" id="KW-0547">Nucleotide-binding</keyword>
<dbReference type="Pfam" id="PF25049">
    <property type="entry name" value="OB_HELZ2"/>
    <property type="match status" value="1"/>
</dbReference>
<dbReference type="PANTHER" id="PTHR43788">
    <property type="entry name" value="DNA2/NAM7 HELICASE FAMILY MEMBER"/>
    <property type="match status" value="1"/>
</dbReference>
<dbReference type="InterPro" id="IPR027417">
    <property type="entry name" value="P-loop_NTPase"/>
</dbReference>
<gene>
    <name evidence="8" type="ORF">AAFF_G00420990</name>
</gene>
<dbReference type="InterPro" id="IPR050534">
    <property type="entry name" value="Coronavir_polyprotein_1ab"/>
</dbReference>
<dbReference type="Gene3D" id="3.40.50.300">
    <property type="entry name" value="P-loop containing nucleotide triphosphate hydrolases"/>
    <property type="match status" value="5"/>
</dbReference>
<feature type="compositionally biased region" description="Acidic residues" evidence="6">
    <location>
        <begin position="865"/>
        <end position="875"/>
    </location>
</feature>
<evidence type="ECO:0000259" key="7">
    <source>
        <dbReference type="SMART" id="SM00955"/>
    </source>
</evidence>
<protein>
    <recommendedName>
        <fullName evidence="7">RNB domain-containing protein</fullName>
    </recommendedName>
</protein>
<dbReference type="GO" id="GO:0016787">
    <property type="term" value="F:hydrolase activity"/>
    <property type="evidence" value="ECO:0007669"/>
    <property type="project" value="UniProtKB-KW"/>
</dbReference>
<keyword evidence="4" id="KW-0347">Helicase</keyword>
<dbReference type="InterPro" id="IPR041677">
    <property type="entry name" value="DNA2/NAM7_AAA_11"/>
</dbReference>
<dbReference type="PANTHER" id="PTHR43788:SF10">
    <property type="entry name" value="HELICASE WITH ZINC FINGER 2, TRANSCRIPTIONAL COACTIVATOR"/>
    <property type="match status" value="1"/>
</dbReference>
<feature type="domain" description="RNB" evidence="7">
    <location>
        <begin position="669"/>
        <end position="1005"/>
    </location>
</feature>
<dbReference type="CDD" id="cd18808">
    <property type="entry name" value="SF1_C_Upf1"/>
    <property type="match status" value="2"/>
</dbReference>
<dbReference type="GO" id="GO:0003723">
    <property type="term" value="F:RNA binding"/>
    <property type="evidence" value="ECO:0007669"/>
    <property type="project" value="InterPro"/>
</dbReference>
<dbReference type="FunFam" id="3.40.50.300:FF:001313">
    <property type="entry name" value="Helicase with zinc finger domain 2"/>
    <property type="match status" value="1"/>
</dbReference>
<evidence type="ECO:0000256" key="2">
    <source>
        <dbReference type="ARBA" id="ARBA00022741"/>
    </source>
</evidence>
<evidence type="ECO:0000313" key="8">
    <source>
        <dbReference type="EMBL" id="KAJ8398571.1"/>
    </source>
</evidence>
<dbReference type="InterPro" id="IPR056787">
    <property type="entry name" value="OB_HELZ2"/>
</dbReference>
<dbReference type="SUPFAM" id="SSF50249">
    <property type="entry name" value="Nucleic acid-binding proteins"/>
    <property type="match status" value="2"/>
</dbReference>
<keyword evidence="9" id="KW-1185">Reference proteome</keyword>
<comment type="similarity">
    <text evidence="1">Belongs to the DNA2/NAM7 helicase family.</text>
</comment>
<evidence type="ECO:0000256" key="6">
    <source>
        <dbReference type="SAM" id="MobiDB-lite"/>
    </source>
</evidence>
<dbReference type="InterPro" id="IPR001900">
    <property type="entry name" value="RNase_II/R"/>
</dbReference>
<evidence type="ECO:0000256" key="1">
    <source>
        <dbReference type="ARBA" id="ARBA00007913"/>
    </source>
</evidence>
<organism evidence="8 9">
    <name type="scientific">Aldrovandia affinis</name>
    <dbReference type="NCBI Taxonomy" id="143900"/>
    <lineage>
        <taxon>Eukaryota</taxon>
        <taxon>Metazoa</taxon>
        <taxon>Chordata</taxon>
        <taxon>Craniata</taxon>
        <taxon>Vertebrata</taxon>
        <taxon>Euteleostomi</taxon>
        <taxon>Actinopterygii</taxon>
        <taxon>Neopterygii</taxon>
        <taxon>Teleostei</taxon>
        <taxon>Notacanthiformes</taxon>
        <taxon>Halosauridae</taxon>
        <taxon>Aldrovandia</taxon>
    </lineage>
</organism>
<dbReference type="EMBL" id="JAINUG010000089">
    <property type="protein sequence ID" value="KAJ8398571.1"/>
    <property type="molecule type" value="Genomic_DNA"/>
</dbReference>
<dbReference type="FunFam" id="3.40.50.300:FF:001373">
    <property type="entry name" value="Helicase with zinc finger domain 2"/>
    <property type="match status" value="1"/>
</dbReference>
<keyword evidence="3" id="KW-0378">Hydrolase</keyword>
<dbReference type="Proteomes" id="UP001221898">
    <property type="component" value="Unassembled WGS sequence"/>
</dbReference>
<reference evidence="8" key="1">
    <citation type="journal article" date="2023" name="Science">
        <title>Genome structures resolve the early diversification of teleost fishes.</title>
        <authorList>
            <person name="Parey E."/>
            <person name="Louis A."/>
            <person name="Montfort J."/>
            <person name="Bouchez O."/>
            <person name="Roques C."/>
            <person name="Iampietro C."/>
            <person name="Lluch J."/>
            <person name="Castinel A."/>
            <person name="Donnadieu C."/>
            <person name="Desvignes T."/>
            <person name="Floi Bucao C."/>
            <person name="Jouanno E."/>
            <person name="Wen M."/>
            <person name="Mejri S."/>
            <person name="Dirks R."/>
            <person name="Jansen H."/>
            <person name="Henkel C."/>
            <person name="Chen W.J."/>
            <person name="Zahm M."/>
            <person name="Cabau C."/>
            <person name="Klopp C."/>
            <person name="Thompson A.W."/>
            <person name="Robinson-Rechavi M."/>
            <person name="Braasch I."/>
            <person name="Lecointre G."/>
            <person name="Bobe J."/>
            <person name="Postlethwait J.H."/>
            <person name="Berthelot C."/>
            <person name="Roest Crollius H."/>
            <person name="Guiguen Y."/>
        </authorList>
    </citation>
    <scope>NUCLEOTIDE SEQUENCE</scope>
    <source>
        <strain evidence="8">NC1722</strain>
    </source>
</reference>
<dbReference type="GO" id="GO:0043139">
    <property type="term" value="F:5'-3' DNA helicase activity"/>
    <property type="evidence" value="ECO:0007669"/>
    <property type="project" value="TreeGrafter"/>
</dbReference>
<dbReference type="InterPro" id="IPR012340">
    <property type="entry name" value="NA-bd_OB-fold"/>
</dbReference>
<dbReference type="GO" id="GO:0004540">
    <property type="term" value="F:RNA nuclease activity"/>
    <property type="evidence" value="ECO:0007669"/>
    <property type="project" value="InterPro"/>
</dbReference>
<dbReference type="Pfam" id="PF00773">
    <property type="entry name" value="RNB"/>
    <property type="match status" value="1"/>
</dbReference>
<comment type="caution">
    <text evidence="8">The sequence shown here is derived from an EMBL/GenBank/DDBJ whole genome shotgun (WGS) entry which is preliminary data.</text>
</comment>